<dbReference type="Proteomes" id="UP000293902">
    <property type="component" value="Chromosome"/>
</dbReference>
<dbReference type="Gene3D" id="1.10.287.1120">
    <property type="entry name" value="Bipartite methylase S protein"/>
    <property type="match status" value="1"/>
</dbReference>
<dbReference type="GO" id="GO:0009307">
    <property type="term" value="P:DNA restriction-modification system"/>
    <property type="evidence" value="ECO:0007669"/>
    <property type="project" value="UniProtKB-KW"/>
</dbReference>
<proteinExistence type="predicted"/>
<sequence>MEHYDKYKNSGVEWIGEIPEGWEVKKLKYVADANPSNIDKKIKKMKKLPIEDQFFGNLVKELMMKKIYSKLNEITA</sequence>
<dbReference type="EMBL" id="CP036313">
    <property type="protein sequence ID" value="QBH13012.1"/>
    <property type="molecule type" value="Genomic_DNA"/>
</dbReference>
<keyword evidence="1" id="KW-0680">Restriction system</keyword>
<dbReference type="AlphaFoldDB" id="A0A328FIN2"/>
<evidence type="ECO:0000313" key="5">
    <source>
        <dbReference type="Proteomes" id="UP000248798"/>
    </source>
</evidence>
<organism evidence="4 5">
    <name type="scientific">Desulfobacter hydrogenophilus</name>
    <dbReference type="NCBI Taxonomy" id="2291"/>
    <lineage>
        <taxon>Bacteria</taxon>
        <taxon>Pseudomonadati</taxon>
        <taxon>Thermodesulfobacteriota</taxon>
        <taxon>Desulfobacteria</taxon>
        <taxon>Desulfobacterales</taxon>
        <taxon>Desulfobacteraceae</taxon>
        <taxon>Desulfobacter</taxon>
    </lineage>
</organism>
<dbReference type="EMBL" id="QLNI01000001">
    <property type="protein sequence ID" value="RAM03996.1"/>
    <property type="molecule type" value="Genomic_DNA"/>
</dbReference>
<dbReference type="SUPFAM" id="SSF116734">
    <property type="entry name" value="DNA methylase specificity domain"/>
    <property type="match status" value="1"/>
</dbReference>
<dbReference type="InterPro" id="IPR044946">
    <property type="entry name" value="Restrct_endonuc_typeI_TRD_sf"/>
</dbReference>
<evidence type="ECO:0000256" key="2">
    <source>
        <dbReference type="ARBA" id="ARBA00023125"/>
    </source>
</evidence>
<dbReference type="RefSeq" id="WP_111952704.1">
    <property type="nucleotide sequence ID" value="NZ_CP036313.1"/>
</dbReference>
<reference evidence="3 6" key="2">
    <citation type="submission" date="2019-02" db="EMBL/GenBank/DDBJ databases">
        <title>Complete genome sequence of Desulfobacter hydrogenophilus AcRS1.</title>
        <authorList>
            <person name="Marietou A."/>
            <person name="Lund M.B."/>
            <person name="Marshall I.P.G."/>
            <person name="Schreiber L."/>
            <person name="Jorgensen B."/>
        </authorList>
    </citation>
    <scope>NUCLEOTIDE SEQUENCE [LARGE SCALE GENOMIC DNA]</scope>
    <source>
        <strain evidence="3 6">AcRS1</strain>
    </source>
</reference>
<evidence type="ECO:0000313" key="6">
    <source>
        <dbReference type="Proteomes" id="UP000293902"/>
    </source>
</evidence>
<evidence type="ECO:0000313" key="3">
    <source>
        <dbReference type="EMBL" id="QBH13012.1"/>
    </source>
</evidence>
<reference evidence="4 5" key="1">
    <citation type="submission" date="2018-06" db="EMBL/GenBank/DDBJ databases">
        <title>Complete Genome Sequence of Desulfobacter hydrogenophilus (DSM3380).</title>
        <authorList>
            <person name="Marietou A."/>
            <person name="Schreiber L."/>
            <person name="Marshall I."/>
            <person name="Jorgensen B."/>
        </authorList>
    </citation>
    <scope>NUCLEOTIDE SEQUENCE [LARGE SCALE GENOMIC DNA]</scope>
    <source>
        <strain evidence="4 5">DSM 3380</strain>
    </source>
</reference>
<evidence type="ECO:0000256" key="1">
    <source>
        <dbReference type="ARBA" id="ARBA00022747"/>
    </source>
</evidence>
<protein>
    <recommendedName>
        <fullName evidence="7">Type I restriction modification DNA specificity domain-containing protein</fullName>
    </recommendedName>
</protein>
<keyword evidence="6" id="KW-1185">Reference proteome</keyword>
<dbReference type="Gene3D" id="3.90.220.20">
    <property type="entry name" value="DNA methylase specificity domains"/>
    <property type="match status" value="1"/>
</dbReference>
<keyword evidence="2" id="KW-0238">DNA-binding</keyword>
<gene>
    <name evidence="4" type="ORF">DO021_00815</name>
    <name evidence="3" type="ORF">EYB58_08830</name>
</gene>
<name>A0A328FIN2_9BACT</name>
<accession>A0A328FIN2</accession>
<evidence type="ECO:0008006" key="7">
    <source>
        <dbReference type="Google" id="ProtNLM"/>
    </source>
</evidence>
<dbReference type="OrthoDB" id="512700at2"/>
<dbReference type="GO" id="GO:0003677">
    <property type="term" value="F:DNA binding"/>
    <property type="evidence" value="ECO:0007669"/>
    <property type="project" value="UniProtKB-KW"/>
</dbReference>
<dbReference type="Proteomes" id="UP000248798">
    <property type="component" value="Unassembled WGS sequence"/>
</dbReference>
<evidence type="ECO:0000313" key="4">
    <source>
        <dbReference type="EMBL" id="RAM03996.1"/>
    </source>
</evidence>